<keyword evidence="12" id="KW-1185">Reference proteome</keyword>
<keyword evidence="2 8" id="KW-0732">Signal</keyword>
<dbReference type="GO" id="GO:0005509">
    <property type="term" value="F:calcium ion binding"/>
    <property type="evidence" value="ECO:0007669"/>
    <property type="project" value="InterPro"/>
</dbReference>
<dbReference type="SUPFAM" id="SSF57184">
    <property type="entry name" value="Growth factor receptor domain"/>
    <property type="match status" value="3"/>
</dbReference>
<dbReference type="GeneID" id="108005912"/>
<dbReference type="InterPro" id="IPR018097">
    <property type="entry name" value="EGF_Ca-bd_CS"/>
</dbReference>
<feature type="compositionally biased region" description="Low complexity" evidence="7">
    <location>
        <begin position="1419"/>
        <end position="1436"/>
    </location>
</feature>
<gene>
    <name evidence="13 14" type="primary">frac</name>
</gene>
<dbReference type="Pfam" id="PF02494">
    <property type="entry name" value="HYR"/>
    <property type="match status" value="1"/>
</dbReference>
<dbReference type="PROSITE" id="PS01186">
    <property type="entry name" value="EGF_2"/>
    <property type="match status" value="6"/>
</dbReference>
<organism evidence="12 14">
    <name type="scientific">Drosophila suzukii</name>
    <name type="common">Spotted-wing drosophila fruit fly</name>
    <dbReference type="NCBI Taxonomy" id="28584"/>
    <lineage>
        <taxon>Eukaryota</taxon>
        <taxon>Metazoa</taxon>
        <taxon>Ecdysozoa</taxon>
        <taxon>Arthropoda</taxon>
        <taxon>Hexapoda</taxon>
        <taxon>Insecta</taxon>
        <taxon>Pterygota</taxon>
        <taxon>Neoptera</taxon>
        <taxon>Endopterygota</taxon>
        <taxon>Diptera</taxon>
        <taxon>Brachycera</taxon>
        <taxon>Muscomorpha</taxon>
        <taxon>Ephydroidea</taxon>
        <taxon>Drosophilidae</taxon>
        <taxon>Drosophila</taxon>
        <taxon>Sophophora</taxon>
    </lineage>
</organism>
<dbReference type="PROSITE" id="PS00010">
    <property type="entry name" value="ASX_HYDROXYL"/>
    <property type="match status" value="5"/>
</dbReference>
<keyword evidence="6" id="KW-0768">Sushi</keyword>
<feature type="signal peptide" evidence="8">
    <location>
        <begin position="1"/>
        <end position="19"/>
    </location>
</feature>
<dbReference type="SMART" id="SM00179">
    <property type="entry name" value="EGF_CA"/>
    <property type="match status" value="14"/>
</dbReference>
<feature type="chain" id="PRO_5045020801" evidence="8">
    <location>
        <begin position="20"/>
        <end position="1661"/>
    </location>
</feature>
<reference evidence="13 14" key="1">
    <citation type="submission" date="2025-05" db="UniProtKB">
        <authorList>
            <consortium name="RefSeq"/>
        </authorList>
    </citation>
    <scope>IDENTIFICATION</scope>
</reference>
<evidence type="ECO:0000256" key="2">
    <source>
        <dbReference type="ARBA" id="ARBA00022729"/>
    </source>
</evidence>
<dbReference type="InterPro" id="IPR049883">
    <property type="entry name" value="NOTCH1_EGF-like"/>
</dbReference>
<feature type="region of interest" description="Disordered" evidence="7">
    <location>
        <begin position="1029"/>
        <end position="1066"/>
    </location>
</feature>
<dbReference type="InterPro" id="IPR003410">
    <property type="entry name" value="HYR_dom"/>
</dbReference>
<feature type="compositionally biased region" description="Acidic residues" evidence="7">
    <location>
        <begin position="120"/>
        <end position="157"/>
    </location>
</feature>
<dbReference type="SMART" id="SM00181">
    <property type="entry name" value="EGF"/>
    <property type="match status" value="14"/>
</dbReference>
<feature type="disulfide bond" evidence="6">
    <location>
        <begin position="1152"/>
        <end position="1179"/>
    </location>
</feature>
<dbReference type="InterPro" id="IPR000436">
    <property type="entry name" value="Sushi_SCR_CCP_dom"/>
</dbReference>
<evidence type="ECO:0000313" key="12">
    <source>
        <dbReference type="Proteomes" id="UP001652628"/>
    </source>
</evidence>
<evidence type="ECO:0000259" key="9">
    <source>
        <dbReference type="PROSITE" id="PS50026"/>
    </source>
</evidence>
<dbReference type="Gene3D" id="2.10.25.10">
    <property type="entry name" value="Laminin"/>
    <property type="match status" value="15"/>
</dbReference>
<dbReference type="RefSeq" id="XP_036671642.3">
    <property type="nucleotide sequence ID" value="XM_036815747.3"/>
</dbReference>
<evidence type="ECO:0000313" key="13">
    <source>
        <dbReference type="RefSeq" id="XP_036671642.3"/>
    </source>
</evidence>
<evidence type="ECO:0000256" key="8">
    <source>
        <dbReference type="SAM" id="SignalP"/>
    </source>
</evidence>
<dbReference type="PANTHER" id="PTHR24039">
    <property type="entry name" value="FIBRILLIN-RELATED"/>
    <property type="match status" value="1"/>
</dbReference>
<accession>A0AB40A5B5</accession>
<dbReference type="PANTHER" id="PTHR24039:SF48">
    <property type="entry name" value="FIBRILLIN-2 ISOFORM X1-RELATED"/>
    <property type="match status" value="1"/>
</dbReference>
<feature type="region of interest" description="Disordered" evidence="7">
    <location>
        <begin position="112"/>
        <end position="187"/>
    </location>
</feature>
<feature type="region of interest" description="Disordered" evidence="7">
    <location>
        <begin position="1084"/>
        <end position="1106"/>
    </location>
</feature>
<dbReference type="Gene3D" id="2.10.70.10">
    <property type="entry name" value="Complement Module, domain 1"/>
    <property type="match status" value="3"/>
</dbReference>
<dbReference type="SMART" id="SM00032">
    <property type="entry name" value="CCP"/>
    <property type="match status" value="3"/>
</dbReference>
<feature type="compositionally biased region" description="Polar residues" evidence="7">
    <location>
        <begin position="1447"/>
        <end position="1473"/>
    </location>
</feature>
<feature type="compositionally biased region" description="Polar residues" evidence="7">
    <location>
        <begin position="1482"/>
        <end position="1491"/>
    </location>
</feature>
<sequence>MWAAKYVLCALTCVAFASASPSSERKRKNIMSIPEEPKVPLSLAPTLDMSCSEARILPPEINHGKVTLYDRRRRGKKVFLVAFYTCDESYDFENDNTEMFCSNQKWVGEIPTCIPQPDYTEPEEEVEEDDLEEYETIPNDSFDESGNDVEFEADDNDREPPPPPPPPVKEDDLSLKAADSKPEPEIVININEDKVELPQNSDVLTIQDQIPLKSHNEFFIENNPDTKVSEVPNEVLSSSSASVRPAKDRYEPTLVDTNCGEDNGGCAQICKRLLYPDENQPIKQCDCREGYTLDPNDYVNCIDIDECQESNGGCSEICENMPGEYKCSCQDGYYIDASGKTCVDIDECANPELSSDCQGDCENLPGSYRCVVPLVEKEERLNSTEVVERPVEEGNDTPLVVAVNPPLKKLCNRGFQLSTDGIKCEDINECEMTDPEDQGVCQQYCENTIGSFRCSCGEGYHLLEDQRGCALDSCADLENPQLNRTRCAHECEDLPEGNYRCKCPKGYQLSEDLHSCLVQESPCSKDNGVEKCLPGSCLDSEDYTSFSCICPIGYRSEVLGCQDIDECAEDTHLCSHSCQNTPGGYQCLCPEGLNLVEEYTCLAENLCEVNNNGCEQICLSGRGGACSCREGFQLSSDGKSCEDVDECLVDNGGCQQVCRNLPGSYVCICAAGYELLKLDGFRGYCFDIDECSRGTHGCSDQKLCENLNGSYTCLCPTGYALGLDNHIATSPNTSFSYDSISFESPSSPSCLDIDECSLANGNCSHFCQNEPGGYQCLCPLGHALSDDMRTCQDIDECLDGNGRCSQLCVNQPGGFACACDAGYELTPDGFGCSDIDECSQDYGNCSDICINLLGSHTCACERGYELGKDKRSCQDVDECAGLLSGGCTHECINKAGTFECACPLGQTLNEDGRSCRPVVVSCPPGTKRSSEGCAPIKCEAGFTLGLDDECEDIDECQDKNGGCSHRCLNSEGSFKCSCPPGYELESDQKTCVDIDECSPEKNSCIAGKCINEMGGFRCEFPEYPTLPDIPSVSEVPKEPKTESEKPKYPDFNELSKNIPESPKYPVVPENKFPDFPEWRRPELPRIPPLDDLPTPKTPVSKLPELPKRPRVNQFQPRDLCPRFQAPPNGRSHCNRFRHKTKNFYFSRCRVTCNPGYVRRGPEIKNCGANGIWEGPETTCVSLNRPGICHALKPARNGFISPASCTEGPSKFGDLCQLTCNPGFVSTGSMLASCMMFNGWSFGTDLNCVPIDNTLFANPTFSPQWKSPLKVTPPATQEVQLVEPYIKCPENVVILLHSGEQKAHVTLQRPKTNIKDGRLVVYPEWAAGLQGHLPAGLHKIDFAVVYGEDQRTVKCHTIITIKPAGTNSLSFSSEPAGYRSSSFPRPPAFVTSSISSSFPKFQSLDSAPKSASFPTFSTHSSIRQSPFSSSSSSLSEPLPRESALETTPFRSFSTHSSLQQPEPPSFSSADTESFSRLEPLPQRSANLVSPSPSARGESTRVDLGSDTTNYCPPSIEVYLKENQNLRSVAWDEPRFAGKLLKIYKSHFPGSLFKLGEHTINYEATTTDGRTLRCTFIIYVRAPKPTPAPILPEFNFDSEPASLIQGFGSYVICPGKEPVRVTADQSVDLPVGCTVKNIRPQSGPKKQLKLAKLTSLWHRYPNF</sequence>
<dbReference type="Pfam" id="PF07645">
    <property type="entry name" value="EGF_CA"/>
    <property type="match status" value="5"/>
</dbReference>
<feature type="domain" description="EGF-like" evidence="9">
    <location>
        <begin position="563"/>
        <end position="602"/>
    </location>
</feature>
<dbReference type="SUPFAM" id="SSF57196">
    <property type="entry name" value="EGF/Laminin"/>
    <property type="match status" value="4"/>
</dbReference>
<dbReference type="InterPro" id="IPR000152">
    <property type="entry name" value="EGF-type_Asp/Asn_hydroxyl_site"/>
</dbReference>
<feature type="domain" description="Sushi" evidence="11">
    <location>
        <begin position="1118"/>
        <end position="1181"/>
    </location>
</feature>
<evidence type="ECO:0000259" key="10">
    <source>
        <dbReference type="PROSITE" id="PS50825"/>
    </source>
</evidence>
<keyword evidence="3" id="KW-0677">Repeat</keyword>
<dbReference type="SUPFAM" id="SSF57535">
    <property type="entry name" value="Complement control module/SCR domain"/>
    <property type="match status" value="3"/>
</dbReference>
<protein>
    <submittedName>
        <fullName evidence="13 14">Uncharacterized protein frac isoform X1</fullName>
    </submittedName>
</protein>
<dbReference type="InterPro" id="IPR000742">
    <property type="entry name" value="EGF"/>
</dbReference>
<evidence type="ECO:0000313" key="14">
    <source>
        <dbReference type="RefSeq" id="XP_036671644.3"/>
    </source>
</evidence>
<dbReference type="CDD" id="cd00033">
    <property type="entry name" value="CCP"/>
    <property type="match status" value="2"/>
</dbReference>
<dbReference type="PROSITE" id="PS50923">
    <property type="entry name" value="SUSHI"/>
    <property type="match status" value="1"/>
</dbReference>
<feature type="domain" description="HYR" evidence="10">
    <location>
        <begin position="1500"/>
        <end position="1580"/>
    </location>
</feature>
<dbReference type="InterPro" id="IPR001881">
    <property type="entry name" value="EGF-like_Ca-bd_dom"/>
</dbReference>
<evidence type="ECO:0000259" key="11">
    <source>
        <dbReference type="PROSITE" id="PS50923"/>
    </source>
</evidence>
<evidence type="ECO:0000256" key="1">
    <source>
        <dbReference type="ARBA" id="ARBA00022536"/>
    </source>
</evidence>
<evidence type="ECO:0000256" key="6">
    <source>
        <dbReference type="PROSITE-ProRule" id="PRU00302"/>
    </source>
</evidence>
<dbReference type="InterPro" id="IPR009030">
    <property type="entry name" value="Growth_fac_rcpt_cys_sf"/>
</dbReference>
<feature type="region of interest" description="Disordered" evidence="7">
    <location>
        <begin position="1417"/>
        <end position="1505"/>
    </location>
</feature>
<evidence type="ECO:0000256" key="5">
    <source>
        <dbReference type="PROSITE-ProRule" id="PRU00076"/>
    </source>
</evidence>
<keyword evidence="4 6" id="KW-1015">Disulfide bond</keyword>
<dbReference type="Pfam" id="PF14670">
    <property type="entry name" value="FXa_inhibition"/>
    <property type="match status" value="5"/>
</dbReference>
<evidence type="ECO:0000256" key="4">
    <source>
        <dbReference type="ARBA" id="ARBA00023157"/>
    </source>
</evidence>
<dbReference type="InterPro" id="IPR026823">
    <property type="entry name" value="cEGF"/>
</dbReference>
<feature type="domain" description="EGF-like" evidence="9">
    <location>
        <begin position="952"/>
        <end position="992"/>
    </location>
</feature>
<evidence type="ECO:0000256" key="7">
    <source>
        <dbReference type="SAM" id="MobiDB-lite"/>
    </source>
</evidence>
<feature type="domain" description="EGF-like" evidence="9">
    <location>
        <begin position="752"/>
        <end position="792"/>
    </location>
</feature>
<feature type="compositionally biased region" description="Basic and acidic residues" evidence="7">
    <location>
        <begin position="168"/>
        <end position="184"/>
    </location>
</feature>
<feature type="domain" description="EGF-like" evidence="9">
    <location>
        <begin position="687"/>
        <end position="725"/>
    </location>
</feature>
<dbReference type="InterPro" id="IPR035976">
    <property type="entry name" value="Sushi/SCR/CCP_sf"/>
</dbReference>
<evidence type="ECO:0000256" key="3">
    <source>
        <dbReference type="ARBA" id="ARBA00022737"/>
    </source>
</evidence>
<comment type="caution">
    <text evidence="5">Lacks conserved residue(s) required for the propagation of feature annotation.</text>
</comment>
<dbReference type="Pfam" id="PF12662">
    <property type="entry name" value="cEGF"/>
    <property type="match status" value="2"/>
</dbReference>
<proteinExistence type="predicted"/>
<dbReference type="Proteomes" id="UP001652628">
    <property type="component" value="Chromosome 3"/>
</dbReference>
<feature type="compositionally biased region" description="Basic and acidic residues" evidence="7">
    <location>
        <begin position="1035"/>
        <end position="1050"/>
    </location>
</feature>
<dbReference type="Pfam" id="PF00084">
    <property type="entry name" value="Sushi"/>
    <property type="match status" value="2"/>
</dbReference>
<dbReference type="PROSITE" id="PS50825">
    <property type="entry name" value="HYR"/>
    <property type="match status" value="1"/>
</dbReference>
<dbReference type="CDD" id="cd00054">
    <property type="entry name" value="EGF_CA"/>
    <property type="match status" value="2"/>
</dbReference>
<dbReference type="PROSITE" id="PS01187">
    <property type="entry name" value="EGF_CA"/>
    <property type="match status" value="5"/>
</dbReference>
<name>A0AB40A5B5_DROSZ</name>
<dbReference type="RefSeq" id="XP_036671644.3">
    <property type="nucleotide sequence ID" value="XM_036815749.3"/>
</dbReference>
<keyword evidence="1 5" id="KW-0245">EGF-like domain</keyword>
<dbReference type="PROSITE" id="PS50026">
    <property type="entry name" value="EGF_3"/>
    <property type="match status" value="4"/>
</dbReference>
<feature type="compositionally biased region" description="Low complexity" evidence="7">
    <location>
        <begin position="1089"/>
        <end position="1098"/>
    </location>
</feature>